<dbReference type="PANTHER" id="PTHR45665">
    <property type="entry name" value="AQUAPORIN-8"/>
    <property type="match status" value="1"/>
</dbReference>
<name>A0A6C0D8A7_9ZZZZ</name>
<dbReference type="GO" id="GO:0016020">
    <property type="term" value="C:membrane"/>
    <property type="evidence" value="ECO:0007669"/>
    <property type="project" value="InterPro"/>
</dbReference>
<evidence type="ECO:0008006" key="9">
    <source>
        <dbReference type="Google" id="ProtNLM"/>
    </source>
</evidence>
<dbReference type="Pfam" id="PF00230">
    <property type="entry name" value="MIP"/>
    <property type="match status" value="1"/>
</dbReference>
<keyword evidence="3 7" id="KW-0812">Transmembrane</keyword>
<proteinExistence type="predicted"/>
<reference evidence="8" key="1">
    <citation type="journal article" date="2020" name="Nature">
        <title>Giant virus diversity and host interactions through global metagenomics.</title>
        <authorList>
            <person name="Schulz F."/>
            <person name="Roux S."/>
            <person name="Paez-Espino D."/>
            <person name="Jungbluth S."/>
            <person name="Walsh D.A."/>
            <person name="Denef V.J."/>
            <person name="McMahon K.D."/>
            <person name="Konstantinidis K.T."/>
            <person name="Eloe-Fadrosh E.A."/>
            <person name="Kyrpides N.C."/>
            <person name="Woyke T."/>
        </authorList>
    </citation>
    <scope>NUCLEOTIDE SEQUENCE</scope>
    <source>
        <strain evidence="8">GVMAG-M-3300023174-124</strain>
    </source>
</reference>
<organism evidence="8">
    <name type="scientific">viral metagenome</name>
    <dbReference type="NCBI Taxonomy" id="1070528"/>
    <lineage>
        <taxon>unclassified sequences</taxon>
        <taxon>metagenomes</taxon>
        <taxon>organismal metagenomes</taxon>
    </lineage>
</organism>
<dbReference type="GO" id="GO:0015250">
    <property type="term" value="F:water channel activity"/>
    <property type="evidence" value="ECO:0007669"/>
    <property type="project" value="TreeGrafter"/>
</dbReference>
<evidence type="ECO:0000256" key="4">
    <source>
        <dbReference type="ARBA" id="ARBA00022737"/>
    </source>
</evidence>
<dbReference type="Gene3D" id="1.20.1080.10">
    <property type="entry name" value="Glycerol uptake facilitator protein"/>
    <property type="match status" value="1"/>
</dbReference>
<dbReference type="InterPro" id="IPR023271">
    <property type="entry name" value="Aquaporin-like"/>
</dbReference>
<dbReference type="GO" id="GO:0005737">
    <property type="term" value="C:cytoplasm"/>
    <property type="evidence" value="ECO:0007669"/>
    <property type="project" value="UniProtKB-ARBA"/>
</dbReference>
<keyword evidence="5 7" id="KW-1133">Transmembrane helix</keyword>
<feature type="transmembrane region" description="Helical" evidence="7">
    <location>
        <begin position="12"/>
        <end position="38"/>
    </location>
</feature>
<keyword evidence="4" id="KW-0677">Repeat</keyword>
<dbReference type="GO" id="GO:0019755">
    <property type="term" value="P:one-carbon compound transport"/>
    <property type="evidence" value="ECO:0007669"/>
    <property type="project" value="UniProtKB-ARBA"/>
</dbReference>
<evidence type="ECO:0000256" key="5">
    <source>
        <dbReference type="ARBA" id="ARBA00022989"/>
    </source>
</evidence>
<evidence type="ECO:0000313" key="8">
    <source>
        <dbReference type="EMBL" id="QHT11935.1"/>
    </source>
</evidence>
<dbReference type="AlphaFoldDB" id="A0A6C0D8A7"/>
<evidence type="ECO:0000256" key="2">
    <source>
        <dbReference type="ARBA" id="ARBA00022448"/>
    </source>
</evidence>
<accession>A0A6C0D8A7</accession>
<evidence type="ECO:0000256" key="1">
    <source>
        <dbReference type="ARBA" id="ARBA00004127"/>
    </source>
</evidence>
<dbReference type="InterPro" id="IPR034294">
    <property type="entry name" value="Aquaporin_transptr"/>
</dbReference>
<dbReference type="PANTHER" id="PTHR45665:SF9">
    <property type="entry name" value="AQUAPORIN-8"/>
    <property type="match status" value="1"/>
</dbReference>
<dbReference type="SUPFAM" id="SSF81338">
    <property type="entry name" value="Aquaporin-like"/>
    <property type="match status" value="1"/>
</dbReference>
<keyword evidence="2" id="KW-0813">Transport</keyword>
<comment type="subcellular location">
    <subcellularLocation>
        <location evidence="1">Endomembrane system</location>
        <topology evidence="1">Multi-pass membrane protein</topology>
    </subcellularLocation>
</comment>
<dbReference type="GO" id="GO:0012505">
    <property type="term" value="C:endomembrane system"/>
    <property type="evidence" value="ECO:0007669"/>
    <property type="project" value="UniProtKB-SubCell"/>
</dbReference>
<evidence type="ECO:0000256" key="6">
    <source>
        <dbReference type="ARBA" id="ARBA00023136"/>
    </source>
</evidence>
<dbReference type="EMBL" id="MN739539">
    <property type="protein sequence ID" value="QHT11935.1"/>
    <property type="molecule type" value="Genomic_DNA"/>
</dbReference>
<dbReference type="InterPro" id="IPR000425">
    <property type="entry name" value="MIP"/>
</dbReference>
<dbReference type="PRINTS" id="PR00783">
    <property type="entry name" value="MINTRINSICP"/>
</dbReference>
<keyword evidence="6 7" id="KW-0472">Membrane</keyword>
<evidence type="ECO:0000256" key="7">
    <source>
        <dbReference type="SAM" id="Phobius"/>
    </source>
</evidence>
<sequence length="89" mass="9640">MWNKYLVEFLGSIFFVYVVLATGNPLAMGAALALAIVLTKNVSDGYVNPAITITMAAAGKIQNDEILPYCIAQIFGGLVALEIYKRVRT</sequence>
<protein>
    <recommendedName>
        <fullName evidence="9">Major intrinsic protein</fullName>
    </recommendedName>
</protein>
<evidence type="ECO:0000256" key="3">
    <source>
        <dbReference type="ARBA" id="ARBA00022692"/>
    </source>
</evidence>